<dbReference type="GO" id="GO:0016614">
    <property type="term" value="F:oxidoreductase activity, acting on CH-OH group of donors"/>
    <property type="evidence" value="ECO:0007669"/>
    <property type="project" value="InterPro"/>
</dbReference>
<dbReference type="Gene3D" id="1.10.760.10">
    <property type="entry name" value="Cytochrome c-like domain"/>
    <property type="match status" value="2"/>
</dbReference>
<dbReference type="EMBL" id="JACBXS010000037">
    <property type="protein sequence ID" value="NYS26237.1"/>
    <property type="molecule type" value="Genomic_DNA"/>
</dbReference>
<dbReference type="InterPro" id="IPR009056">
    <property type="entry name" value="Cyt_c-like_dom"/>
</dbReference>
<dbReference type="GO" id="GO:0020037">
    <property type="term" value="F:heme binding"/>
    <property type="evidence" value="ECO:0007669"/>
    <property type="project" value="InterPro"/>
</dbReference>
<feature type="binding site" description="covalent" evidence="9">
    <location>
        <position position="61"/>
    </location>
    <ligand>
        <name>heme c</name>
        <dbReference type="ChEBI" id="CHEBI:61717"/>
        <label>1</label>
    </ligand>
</feature>
<proteinExistence type="predicted"/>
<dbReference type="Pfam" id="PF13442">
    <property type="entry name" value="Cytochrome_CBB3"/>
    <property type="match status" value="1"/>
</dbReference>
<keyword evidence="6" id="KW-0677">Repeat</keyword>
<dbReference type="Proteomes" id="UP000529417">
    <property type="component" value="Unassembled WGS sequence"/>
</dbReference>
<sequence>MRWVLIFVGAVFLAGAIGFTLLSWRAEIAPLPATLAATAPPDPERVAAGARLALLGNCAGCHTTAEGAALAGGLAMETPFGTIYSTNITPDPATGIGDWSFAAYDRAMREGVDREGRHLYPAFPYEYFARITESDMADLYAWNMAQPPVAAEATPNNLTFPANFRPLLAGWKLLYHSETRVEMSPEKPQVWNDGAYIAAGLGHCGACHIPRNSLGGAMQSEADRGGEANDWWAPPLTAANPAPHVWTEAALLSYLRTGRSPAHGVAAGPMATVVHDSLAHVPEADTAALAVHYAERMAREPSPRTAQGQGYGIARAALATDRPPMGTAVFADGARLFAGNCASCHHGAAPAGGAAFPRLADGSAVAGPDPRNLIQVMLWGIGPSAGSAQGYMPRFEGELTDLQIAAIAAHLRGGSVDHDMVARLRDGGPVSASGAGPLSGFAAAVPMPADPEDRP</sequence>
<dbReference type="GO" id="GO:0005886">
    <property type="term" value="C:plasma membrane"/>
    <property type="evidence" value="ECO:0007669"/>
    <property type="project" value="UniProtKB-SubCell"/>
</dbReference>
<dbReference type="Pfam" id="PF00034">
    <property type="entry name" value="Cytochrom_C"/>
    <property type="match status" value="1"/>
</dbReference>
<dbReference type="InterPro" id="IPR014353">
    <property type="entry name" value="Membr-bd_ADH_cyt_c"/>
</dbReference>
<evidence type="ECO:0000256" key="8">
    <source>
        <dbReference type="ARBA" id="ARBA00023136"/>
    </source>
</evidence>
<dbReference type="InterPro" id="IPR036909">
    <property type="entry name" value="Cyt_c-like_dom_sf"/>
</dbReference>
<feature type="domain" description="Cytochrome c" evidence="11">
    <location>
        <begin position="328"/>
        <end position="415"/>
    </location>
</feature>
<evidence type="ECO:0000256" key="2">
    <source>
        <dbReference type="ARBA" id="ARBA00022475"/>
    </source>
</evidence>
<dbReference type="PROSITE" id="PS51007">
    <property type="entry name" value="CYTC"/>
    <property type="match status" value="2"/>
</dbReference>
<feature type="binding site" description="axial binding residue" evidence="10">
    <location>
        <position position="62"/>
    </location>
    <ligand>
        <name>heme c</name>
        <dbReference type="ChEBI" id="CHEBI:61717"/>
        <label>1</label>
    </ligand>
    <ligandPart>
        <name>Fe</name>
        <dbReference type="ChEBI" id="CHEBI:18248"/>
    </ligandPart>
</feature>
<keyword evidence="3 9" id="KW-0349">Heme</keyword>
<evidence type="ECO:0000256" key="1">
    <source>
        <dbReference type="ARBA" id="ARBA00004236"/>
    </source>
</evidence>
<dbReference type="InterPro" id="IPR051459">
    <property type="entry name" value="Cytochrome_c-type_DH"/>
</dbReference>
<evidence type="ECO:0000256" key="6">
    <source>
        <dbReference type="ARBA" id="ARBA00022737"/>
    </source>
</evidence>
<evidence type="ECO:0000256" key="7">
    <source>
        <dbReference type="ARBA" id="ARBA00023004"/>
    </source>
</evidence>
<feature type="domain" description="Cytochrome c" evidence="11">
    <location>
        <begin position="44"/>
        <end position="147"/>
    </location>
</feature>
<reference evidence="12 13" key="1">
    <citation type="journal article" date="2000" name="Arch. Microbiol.">
        <title>Rhodobaca bogoriensis gen. nov. and sp. nov., an alkaliphilic purple nonsulfur bacterium from African Rift Valley soda lakes.</title>
        <authorList>
            <person name="Milford A.D."/>
            <person name="Achenbach L.A."/>
            <person name="Jung D.O."/>
            <person name="Madigan M.T."/>
        </authorList>
    </citation>
    <scope>NUCLEOTIDE SEQUENCE [LARGE SCALE GENOMIC DNA]</scope>
    <source>
        <strain evidence="12 13">2376</strain>
    </source>
</reference>
<dbReference type="GO" id="GO:0009055">
    <property type="term" value="F:electron transfer activity"/>
    <property type="evidence" value="ECO:0007669"/>
    <property type="project" value="InterPro"/>
</dbReference>
<gene>
    <name evidence="12" type="ORF">HUK65_14700</name>
</gene>
<dbReference type="PIRSF" id="PIRSF000018">
    <property type="entry name" value="Mb_ADH_cyt_c"/>
    <property type="match status" value="1"/>
</dbReference>
<evidence type="ECO:0000256" key="9">
    <source>
        <dbReference type="PIRSR" id="PIRSR000018-50"/>
    </source>
</evidence>
<feature type="binding site" description="covalent" evidence="9">
    <location>
        <position position="341"/>
    </location>
    <ligand>
        <name>heme c</name>
        <dbReference type="ChEBI" id="CHEBI:61717"/>
        <label>3</label>
    </ligand>
</feature>
<comment type="caution">
    <text evidence="12">The sequence shown here is derived from an EMBL/GenBank/DDBJ whole genome shotgun (WGS) entry which is preliminary data.</text>
</comment>
<dbReference type="SUPFAM" id="SSF46626">
    <property type="entry name" value="Cytochrome c"/>
    <property type="match status" value="3"/>
</dbReference>
<evidence type="ECO:0000313" key="13">
    <source>
        <dbReference type="Proteomes" id="UP000529417"/>
    </source>
</evidence>
<feature type="binding site" description="covalent" evidence="9">
    <location>
        <position position="344"/>
    </location>
    <ligand>
        <name>heme c</name>
        <dbReference type="ChEBI" id="CHEBI:61717"/>
        <label>3</label>
    </ligand>
</feature>
<feature type="binding site" description="covalent" evidence="9">
    <location>
        <position position="207"/>
    </location>
    <ligand>
        <name>heme c</name>
        <dbReference type="ChEBI" id="CHEBI:61717"/>
        <label>2</label>
    </ligand>
</feature>
<protein>
    <submittedName>
        <fullName evidence="12">Cytochrome c</fullName>
    </submittedName>
</protein>
<feature type="binding site" description="covalent" evidence="9">
    <location>
        <position position="58"/>
    </location>
    <ligand>
        <name>heme c</name>
        <dbReference type="ChEBI" id="CHEBI:61717"/>
        <label>1</label>
    </ligand>
</feature>
<accession>A0A7Z0I287</accession>
<keyword evidence="2" id="KW-1003">Cell membrane</keyword>
<feature type="binding site" description="axial binding residue" evidence="10">
    <location>
        <position position="208"/>
    </location>
    <ligand>
        <name>heme c</name>
        <dbReference type="ChEBI" id="CHEBI:61717"/>
        <label>2</label>
    </ligand>
    <ligandPart>
        <name>Fe</name>
        <dbReference type="ChEBI" id="CHEBI:18248"/>
    </ligandPart>
</feature>
<evidence type="ECO:0000256" key="10">
    <source>
        <dbReference type="PIRSR" id="PIRSR000018-51"/>
    </source>
</evidence>
<evidence type="ECO:0000256" key="3">
    <source>
        <dbReference type="ARBA" id="ARBA00022617"/>
    </source>
</evidence>
<dbReference type="PANTHER" id="PTHR35008">
    <property type="entry name" value="BLL4482 PROTEIN-RELATED"/>
    <property type="match status" value="1"/>
</dbReference>
<keyword evidence="5" id="KW-0732">Signal</keyword>
<comment type="cofactor">
    <cofactor evidence="9">
        <name>heme c</name>
        <dbReference type="ChEBI" id="CHEBI:61717"/>
    </cofactor>
    <text evidence="9">Binds 3 heme c groups covalently per subunit.</text>
</comment>
<feature type="binding site" description="covalent" evidence="9">
    <location>
        <position position="204"/>
    </location>
    <ligand>
        <name>heme c</name>
        <dbReference type="ChEBI" id="CHEBI:61717"/>
        <label>2</label>
    </ligand>
</feature>
<dbReference type="GO" id="GO:0005506">
    <property type="term" value="F:iron ion binding"/>
    <property type="evidence" value="ECO:0007669"/>
    <property type="project" value="InterPro"/>
</dbReference>
<organism evidence="12 13">
    <name type="scientific">Rhabdonatronobacter sediminivivens</name>
    <dbReference type="NCBI Taxonomy" id="2743469"/>
    <lineage>
        <taxon>Bacteria</taxon>
        <taxon>Pseudomonadati</taxon>
        <taxon>Pseudomonadota</taxon>
        <taxon>Alphaproteobacteria</taxon>
        <taxon>Rhodobacterales</taxon>
        <taxon>Paracoccaceae</taxon>
        <taxon>Rhabdonatronobacter</taxon>
    </lineage>
</organism>
<dbReference type="AlphaFoldDB" id="A0A7Z0I287"/>
<dbReference type="PANTHER" id="PTHR35008:SF8">
    <property type="entry name" value="ALCOHOL DEHYDROGENASE CYTOCHROME C SUBUNIT"/>
    <property type="match status" value="1"/>
</dbReference>
<name>A0A7Z0I287_9RHOB</name>
<evidence type="ECO:0000259" key="11">
    <source>
        <dbReference type="PROSITE" id="PS51007"/>
    </source>
</evidence>
<keyword evidence="8" id="KW-0472">Membrane</keyword>
<feature type="binding site" description="axial binding residue" evidence="10">
    <location>
        <position position="345"/>
    </location>
    <ligand>
        <name>heme c</name>
        <dbReference type="ChEBI" id="CHEBI:61717"/>
        <label>3</label>
    </ligand>
    <ligandPart>
        <name>Fe</name>
        <dbReference type="ChEBI" id="CHEBI:18248"/>
    </ligandPart>
</feature>
<evidence type="ECO:0000256" key="5">
    <source>
        <dbReference type="ARBA" id="ARBA00022729"/>
    </source>
</evidence>
<keyword evidence="13" id="KW-1185">Reference proteome</keyword>
<comment type="subcellular location">
    <subcellularLocation>
        <location evidence="1">Cell membrane</location>
    </subcellularLocation>
</comment>
<keyword evidence="7 10" id="KW-0408">Iron</keyword>
<evidence type="ECO:0000256" key="4">
    <source>
        <dbReference type="ARBA" id="ARBA00022723"/>
    </source>
</evidence>
<dbReference type="RefSeq" id="WP_179907033.1">
    <property type="nucleotide sequence ID" value="NZ_JACBXS010000037.1"/>
</dbReference>
<evidence type="ECO:0000313" key="12">
    <source>
        <dbReference type="EMBL" id="NYS26237.1"/>
    </source>
</evidence>
<keyword evidence="4 10" id="KW-0479">Metal-binding</keyword>